<accession>A0A839IQZ4</accession>
<keyword evidence="1" id="KW-0145">Chemotaxis</keyword>
<dbReference type="PANTHER" id="PTHR43693:SF1">
    <property type="entry name" value="PROTEIN PHOSPHATASE CHEZ"/>
    <property type="match status" value="1"/>
</dbReference>
<dbReference type="GO" id="GO:0016787">
    <property type="term" value="F:hydrolase activity"/>
    <property type="evidence" value="ECO:0007669"/>
    <property type="project" value="UniProtKB-KW"/>
</dbReference>
<dbReference type="RefSeq" id="WP_182808417.1">
    <property type="nucleotide sequence ID" value="NZ_JACJFM010000008.1"/>
</dbReference>
<dbReference type="SUPFAM" id="SSF103039">
    <property type="entry name" value="CheC-like"/>
    <property type="match status" value="1"/>
</dbReference>
<name>A0A839IQZ4_9GAMM</name>
<dbReference type="Proteomes" id="UP000565262">
    <property type="component" value="Unassembled WGS sequence"/>
</dbReference>
<dbReference type="GO" id="GO:0006935">
    <property type="term" value="P:chemotaxis"/>
    <property type="evidence" value="ECO:0007669"/>
    <property type="project" value="UniProtKB-KW"/>
</dbReference>
<protein>
    <submittedName>
        <fullName evidence="3">Chemotaxis protein CheC</fullName>
    </submittedName>
</protein>
<proteinExistence type="predicted"/>
<dbReference type="Gene3D" id="3.40.1550.10">
    <property type="entry name" value="CheC-like"/>
    <property type="match status" value="1"/>
</dbReference>
<sequence>MKDLSALELDALSEIFNISVGRSAAVLSELTGESVGMSVPMVHILSPERVVDLFGFSQEKLTCISQYFSGAFSGEAMLMFPERSSLEVVRLMLGSQVPLEQLSEIEQDALSEIGNIILNACFAAIADMLQGSFSCNLPEMRVAEIDQILAQSGQKQSVLFLQIQLSLEERNLEGYLAFLMGGESENMLQNALSSFLNGVS</sequence>
<evidence type="ECO:0000313" key="3">
    <source>
        <dbReference type="EMBL" id="MBB1486636.1"/>
    </source>
</evidence>
<reference evidence="3 4" key="1">
    <citation type="submission" date="2020-08" db="EMBL/GenBank/DDBJ databases">
        <title>Oceanospirillum sp. nov. isolated from marine sediment.</title>
        <authorList>
            <person name="Ji X."/>
        </authorList>
    </citation>
    <scope>NUCLEOTIDE SEQUENCE [LARGE SCALE GENOMIC DNA]</scope>
    <source>
        <strain evidence="3 4">D5</strain>
    </source>
</reference>
<dbReference type="PANTHER" id="PTHR43693">
    <property type="entry name" value="PROTEIN PHOSPHATASE CHEZ"/>
    <property type="match status" value="1"/>
</dbReference>
<keyword evidence="4" id="KW-1185">Reference proteome</keyword>
<evidence type="ECO:0000256" key="1">
    <source>
        <dbReference type="ARBA" id="ARBA00022500"/>
    </source>
</evidence>
<keyword evidence="2" id="KW-0378">Hydrolase</keyword>
<evidence type="ECO:0000313" key="4">
    <source>
        <dbReference type="Proteomes" id="UP000565262"/>
    </source>
</evidence>
<dbReference type="AlphaFoldDB" id="A0A839IQZ4"/>
<dbReference type="EMBL" id="JACJFM010000008">
    <property type="protein sequence ID" value="MBB1486636.1"/>
    <property type="molecule type" value="Genomic_DNA"/>
</dbReference>
<organism evidence="3 4">
    <name type="scientific">Oceanospirillum sediminis</name>
    <dbReference type="NCBI Taxonomy" id="2760088"/>
    <lineage>
        <taxon>Bacteria</taxon>
        <taxon>Pseudomonadati</taxon>
        <taxon>Pseudomonadota</taxon>
        <taxon>Gammaproteobacteria</taxon>
        <taxon>Oceanospirillales</taxon>
        <taxon>Oceanospirillaceae</taxon>
        <taxon>Oceanospirillum</taxon>
    </lineage>
</organism>
<dbReference type="InterPro" id="IPR050992">
    <property type="entry name" value="CheZ_family_phosphatases"/>
</dbReference>
<dbReference type="CDD" id="cd17910">
    <property type="entry name" value="CheC_ClassII"/>
    <property type="match status" value="1"/>
</dbReference>
<gene>
    <name evidence="3" type="ORF">H4O21_08435</name>
</gene>
<dbReference type="InterPro" id="IPR028976">
    <property type="entry name" value="CheC-like_sf"/>
</dbReference>
<comment type="caution">
    <text evidence="3">The sequence shown here is derived from an EMBL/GenBank/DDBJ whole genome shotgun (WGS) entry which is preliminary data.</text>
</comment>
<evidence type="ECO:0000256" key="2">
    <source>
        <dbReference type="ARBA" id="ARBA00022801"/>
    </source>
</evidence>